<dbReference type="CDD" id="cd00102">
    <property type="entry name" value="IPT"/>
    <property type="match status" value="1"/>
</dbReference>
<dbReference type="InterPro" id="IPR014756">
    <property type="entry name" value="Ig_E-set"/>
</dbReference>
<feature type="transmembrane region" description="Helical" evidence="6">
    <location>
        <begin position="931"/>
        <end position="955"/>
    </location>
</feature>
<evidence type="ECO:0000256" key="3">
    <source>
        <dbReference type="ARBA" id="ARBA00022989"/>
    </source>
</evidence>
<dbReference type="PANTHER" id="PTHR23121:SF9">
    <property type="entry name" value="SODIUM-DEPENDENT GLUCOSE TRANSPORTER 1"/>
    <property type="match status" value="1"/>
</dbReference>
<evidence type="ECO:0000313" key="8">
    <source>
        <dbReference type="EMBL" id="CAK9106420.1"/>
    </source>
</evidence>
<evidence type="ECO:0000313" key="9">
    <source>
        <dbReference type="Proteomes" id="UP001642464"/>
    </source>
</evidence>
<keyword evidence="9" id="KW-1185">Reference proteome</keyword>
<keyword evidence="3 6" id="KW-1133">Transmembrane helix</keyword>
<gene>
    <name evidence="8" type="ORF">SCF082_LOCUS49566</name>
</gene>
<dbReference type="InterPro" id="IPR011701">
    <property type="entry name" value="MFS"/>
</dbReference>
<feature type="transmembrane region" description="Helical" evidence="6">
    <location>
        <begin position="612"/>
        <end position="633"/>
    </location>
</feature>
<dbReference type="InterPro" id="IPR036259">
    <property type="entry name" value="MFS_trans_sf"/>
</dbReference>
<dbReference type="Pfam" id="PF07690">
    <property type="entry name" value="MFS_1"/>
    <property type="match status" value="1"/>
</dbReference>
<feature type="transmembrane region" description="Helical" evidence="6">
    <location>
        <begin position="739"/>
        <end position="759"/>
    </location>
</feature>
<proteinExistence type="predicted"/>
<reference evidence="8 9" key="1">
    <citation type="submission" date="2024-02" db="EMBL/GenBank/DDBJ databases">
        <authorList>
            <person name="Chen Y."/>
            <person name="Shah S."/>
            <person name="Dougan E. K."/>
            <person name="Thang M."/>
            <person name="Chan C."/>
        </authorList>
    </citation>
    <scope>NUCLEOTIDE SEQUENCE [LARGE SCALE GENOMIC DNA]</scope>
</reference>
<feature type="transmembrane region" description="Helical" evidence="6">
    <location>
        <begin position="675"/>
        <end position="695"/>
    </location>
</feature>
<sequence length="980" mass="105520">MIQFDNLNEAVQRWQRRALGDKSSFCTERGDRRENCKTGPKASRGAQASFWRWQRPSKHSHRRFEAGDGTVCEGRGGPPSGLEPGFGFRPSVVWDRPDRFAEFMMGRGVSVKRKKDISPASPSPAQPQLDCPARGGTQVTITGRGFKLPGLSNSVVLYHHGGSLIGQMAGVCNVSSGSLTSIVCQMPSFDLAHWSSTQFEERIEVVVNGQTLDSSGNDLLFTYSRPLTPIVLEVLPESLSFALTNNLTIVGMNFGLLKREVQVMFGNRTCNVWDVNQTHINCQLKRSAMALPPLCTANRDIYNEDCVVKPHNFFQKPTLLVTSRGYAVARNSSYLDTRFEIHSVDPPVGSEEGGSRVTVRGVGFGNKQLTPQLTIAALGTLGDVESWSDTEATELGEGNRTRGDLTEGDGKVVFVTRKLTLNVEKVGTTTTTTMGQNFTIRRLNVLPSEDCNHKAFRAYATPNITAISSISGNEGDMITFTVSMPSGYIDAVSNAVVSVHFGTHVCPHNVTAKTGDDLTIACTVPAFEASTVMIKVRILPLGYARAGAGLDRFTLGKPERRLGDQQGDGLEVCMAMDTSGPRLLKKPQMTESHAEALLSPHAKSVPRGQWTFALYATIMALGICYAMLGPTLLDLTERLQCSGTMASLLFSARAGGYLLGSTVGGPMVDRSPNPALLLLWGTVGSAIGAFCVPFLRHLPIAYISQSLQGLSMGLLDTGGNVLMLTVWRGSTHVNGAVHGFHFLFGLGAFIAPLCVSFVLRHDADAVQAWFVPVATYAPACVALLLLSFQPQPKTAAEDSEAKALPRIVLLTGAFLLTYVGLEVAFGGYVDPFAVQALGQSKVHAAELTSLYWAALSAARLVATLVTPYVNHYRYIQLHLLLAWTSMFAFSFGGVKMIVLSTFLYGFALGPLFPGALLVAEEKLAPEPLDGRAAGFTVACAALGEMLLPLLTGLCFDVDHASFGPVQLAICSSTLLIFAAV</sequence>
<evidence type="ECO:0000256" key="2">
    <source>
        <dbReference type="ARBA" id="ARBA00022692"/>
    </source>
</evidence>
<feature type="region of interest" description="Disordered" evidence="5">
    <location>
        <begin position="112"/>
        <end position="133"/>
    </location>
</feature>
<keyword evidence="8" id="KW-0762">Sugar transport</keyword>
<evidence type="ECO:0000256" key="5">
    <source>
        <dbReference type="SAM" id="MobiDB-lite"/>
    </source>
</evidence>
<feature type="transmembrane region" description="Helical" evidence="6">
    <location>
        <begin position="875"/>
        <end position="894"/>
    </location>
</feature>
<evidence type="ECO:0000256" key="4">
    <source>
        <dbReference type="ARBA" id="ARBA00023136"/>
    </source>
</evidence>
<dbReference type="PANTHER" id="PTHR23121">
    <property type="entry name" value="SODIUM-DEPENDENT GLUCOSE TRANSPORTER 1"/>
    <property type="match status" value="1"/>
</dbReference>
<keyword evidence="4 6" id="KW-0472">Membrane</keyword>
<dbReference type="InterPro" id="IPR020846">
    <property type="entry name" value="MFS_dom"/>
</dbReference>
<feature type="transmembrane region" description="Helical" evidence="6">
    <location>
        <begin position="962"/>
        <end position="979"/>
    </location>
</feature>
<dbReference type="InterPro" id="IPR013783">
    <property type="entry name" value="Ig-like_fold"/>
</dbReference>
<dbReference type="Pfam" id="PF01833">
    <property type="entry name" value="TIG"/>
    <property type="match status" value="2"/>
</dbReference>
<protein>
    <submittedName>
        <fullName evidence="8">Sodium-dependent glucose transporter 1 (Major facilitator superfamily domain-containing protein 4B)</fullName>
    </submittedName>
</protein>
<feature type="transmembrane region" description="Helical" evidence="6">
    <location>
        <begin position="850"/>
        <end position="869"/>
    </location>
</feature>
<feature type="transmembrane region" description="Helical" evidence="6">
    <location>
        <begin position="901"/>
        <end position="919"/>
    </location>
</feature>
<dbReference type="CDD" id="cd00603">
    <property type="entry name" value="IPT_PCSR"/>
    <property type="match status" value="2"/>
</dbReference>
<feature type="transmembrane region" description="Helical" evidence="6">
    <location>
        <begin position="807"/>
        <end position="829"/>
    </location>
</feature>
<comment type="caution">
    <text evidence="8">The sequence shown here is derived from an EMBL/GenBank/DDBJ whole genome shotgun (WGS) entry which is preliminary data.</text>
</comment>
<accession>A0ABP0S231</accession>
<feature type="transmembrane region" description="Helical" evidence="6">
    <location>
        <begin position="766"/>
        <end position="787"/>
    </location>
</feature>
<name>A0ABP0S231_9DINO</name>
<dbReference type="SUPFAM" id="SSF103473">
    <property type="entry name" value="MFS general substrate transporter"/>
    <property type="match status" value="1"/>
</dbReference>
<comment type="subcellular location">
    <subcellularLocation>
        <location evidence="1">Membrane</location>
        <topology evidence="1">Multi-pass membrane protein</topology>
    </subcellularLocation>
</comment>
<evidence type="ECO:0000259" key="7">
    <source>
        <dbReference type="PROSITE" id="PS50850"/>
    </source>
</evidence>
<dbReference type="SUPFAM" id="SSF81296">
    <property type="entry name" value="E set domains"/>
    <property type="match status" value="2"/>
</dbReference>
<dbReference type="Proteomes" id="UP001642464">
    <property type="component" value="Unassembled WGS sequence"/>
</dbReference>
<keyword evidence="2 6" id="KW-0812">Transmembrane</keyword>
<dbReference type="EMBL" id="CAXAMM010042729">
    <property type="protein sequence ID" value="CAK9106420.1"/>
    <property type="molecule type" value="Genomic_DNA"/>
</dbReference>
<dbReference type="Gene3D" id="1.20.1250.20">
    <property type="entry name" value="MFS general substrate transporter like domains"/>
    <property type="match status" value="2"/>
</dbReference>
<evidence type="ECO:0000256" key="1">
    <source>
        <dbReference type="ARBA" id="ARBA00004141"/>
    </source>
</evidence>
<feature type="transmembrane region" description="Helical" evidence="6">
    <location>
        <begin position="645"/>
        <end position="663"/>
    </location>
</feature>
<keyword evidence="8" id="KW-0813">Transport</keyword>
<feature type="transmembrane region" description="Helical" evidence="6">
    <location>
        <begin position="707"/>
        <end position="727"/>
    </location>
</feature>
<dbReference type="PROSITE" id="PS50850">
    <property type="entry name" value="MFS"/>
    <property type="match status" value="1"/>
</dbReference>
<evidence type="ECO:0000256" key="6">
    <source>
        <dbReference type="SAM" id="Phobius"/>
    </source>
</evidence>
<feature type="region of interest" description="Disordered" evidence="5">
    <location>
        <begin position="28"/>
        <end position="48"/>
    </location>
</feature>
<dbReference type="InterPro" id="IPR002909">
    <property type="entry name" value="IPT_dom"/>
</dbReference>
<organism evidence="8 9">
    <name type="scientific">Durusdinium trenchii</name>
    <dbReference type="NCBI Taxonomy" id="1381693"/>
    <lineage>
        <taxon>Eukaryota</taxon>
        <taxon>Sar</taxon>
        <taxon>Alveolata</taxon>
        <taxon>Dinophyceae</taxon>
        <taxon>Suessiales</taxon>
        <taxon>Symbiodiniaceae</taxon>
        <taxon>Durusdinium</taxon>
    </lineage>
</organism>
<dbReference type="Gene3D" id="2.60.40.10">
    <property type="entry name" value="Immunoglobulins"/>
    <property type="match status" value="2"/>
</dbReference>
<feature type="domain" description="Major facilitator superfamily (MFS) profile" evidence="7">
    <location>
        <begin position="610"/>
        <end position="980"/>
    </location>
</feature>